<proteinExistence type="predicted"/>
<dbReference type="Proteomes" id="UP001197247">
    <property type="component" value="Unassembled WGS sequence"/>
</dbReference>
<sequence length="217" mass="23956">MSTSTPRQFPNLRAELRRTRRLPGTPEITTTIVIWTDGHRFRIQDGDGRRPAELVGDVTAVQGFGLMPRTIEEFMDAAAAAARPHEVPTEIYGDLHTDVAEVHEPGMAPWVLPATDLLPAVEQLFVPLETGSWRPAGTGSVLGRETQVMESEMTGEEDGFTYETRFRWDVAGPFVLARNVNDAQSPGMRVSVEVVEMIEGEVEETELLAPDVVDRAS</sequence>
<organism evidence="1 2">
    <name type="scientific">Kineosporia corallincola</name>
    <dbReference type="NCBI Taxonomy" id="2835133"/>
    <lineage>
        <taxon>Bacteria</taxon>
        <taxon>Bacillati</taxon>
        <taxon>Actinomycetota</taxon>
        <taxon>Actinomycetes</taxon>
        <taxon>Kineosporiales</taxon>
        <taxon>Kineosporiaceae</taxon>
        <taxon>Kineosporia</taxon>
    </lineage>
</organism>
<evidence type="ECO:0000313" key="2">
    <source>
        <dbReference type="Proteomes" id="UP001197247"/>
    </source>
</evidence>
<comment type="caution">
    <text evidence="1">The sequence shown here is derived from an EMBL/GenBank/DDBJ whole genome shotgun (WGS) entry which is preliminary data.</text>
</comment>
<reference evidence="1 2" key="1">
    <citation type="submission" date="2021-05" db="EMBL/GenBank/DDBJ databases">
        <title>Kineosporia and Streptomyces sp. nov. two new marine actinobacteria isolated from Coral.</title>
        <authorList>
            <person name="Buangrab K."/>
            <person name="Sutthacheep M."/>
            <person name="Yeemin T."/>
            <person name="Harunari E."/>
            <person name="Igarashi Y."/>
            <person name="Kanchanasin P."/>
            <person name="Tanasupawat S."/>
            <person name="Phongsopitanun W."/>
        </authorList>
    </citation>
    <scope>NUCLEOTIDE SEQUENCE [LARGE SCALE GENOMIC DNA]</scope>
    <source>
        <strain evidence="1 2">J2-2</strain>
    </source>
</reference>
<gene>
    <name evidence="1" type="ORF">KIH74_04410</name>
</gene>
<evidence type="ECO:0000313" key="1">
    <source>
        <dbReference type="EMBL" id="MBT0768151.1"/>
    </source>
</evidence>
<name>A0ABS5TAR1_9ACTN</name>
<dbReference type="EMBL" id="JAHBAY010000002">
    <property type="protein sequence ID" value="MBT0768151.1"/>
    <property type="molecule type" value="Genomic_DNA"/>
</dbReference>
<keyword evidence="2" id="KW-1185">Reference proteome</keyword>
<accession>A0ABS5TAR1</accession>
<dbReference type="RefSeq" id="WP_214154458.1">
    <property type="nucleotide sequence ID" value="NZ_JAHBAY010000002.1"/>
</dbReference>
<protein>
    <submittedName>
        <fullName evidence="1">Uncharacterized protein</fullName>
    </submittedName>
</protein>